<evidence type="ECO:0000256" key="5">
    <source>
        <dbReference type="ARBA" id="ARBA00023242"/>
    </source>
</evidence>
<dbReference type="GeneID" id="104729928"/>
<keyword evidence="3" id="KW-0238">DNA-binding</keyword>
<dbReference type="SUPFAM" id="SSF101936">
    <property type="entry name" value="DNA-binding pseudobarrel domain"/>
    <property type="match status" value="2"/>
</dbReference>
<sequence>MKLFSSLINSLKVRYLSVVATGKRERKKMEENCEDCMQWEEELYWTHFQTLHFSQLLLPGFHHRLVIPQKFSIHCKRKLPQIVTLKSPSGAIYNVRVEQDDDEKTLAFRSGWEKFVKDHSLKENDLLVFKFHGVSEFEVLIFDGQTLCERPASYFVRKCGHADKTKGTDFTATSSRSPEIHFNPVGVETSPNQQRLISPPVVDNELEDLIDIDVEIDTMLTPRLVVSQTGYDQEEHFNSDIDTASAQLPVISPTSTGRVSKEKYPFSGLKKMRGEISNDSLDHKPDIEMISAGRRNKALSLAQRVVLPDGFMVVMKRSHVSKCFLTIPYKWCLKNNLLARQEVVMQVDQKKWVMKFNFFGSRGRGGISTGWKKFVQDNNLRESDVCVFEPTNSETKPLHLHVYIFRAAEAESSNNG</sequence>
<name>A0ABM1QSH8_CAMSA</name>
<evidence type="ECO:0000259" key="6">
    <source>
        <dbReference type="PROSITE" id="PS50863"/>
    </source>
</evidence>
<dbReference type="RefSeq" id="XP_019089716.1">
    <property type="nucleotide sequence ID" value="XM_019234171.1"/>
</dbReference>
<accession>A0ABM1QSH8</accession>
<proteinExistence type="predicted"/>
<comment type="subcellular location">
    <subcellularLocation>
        <location evidence="1">Nucleus</location>
    </subcellularLocation>
</comment>
<dbReference type="InterPro" id="IPR044837">
    <property type="entry name" value="REM16-like"/>
</dbReference>
<dbReference type="PANTHER" id="PTHR31391:SF157">
    <property type="entry name" value="B3 DOMAIN-CONTAINING PROTEIN REM16"/>
    <property type="match status" value="1"/>
</dbReference>
<reference evidence="7" key="1">
    <citation type="journal article" date="2014" name="Nat. Commun.">
        <title>The emerging biofuel crop Camelina sativa retains a highly undifferentiated hexaploid genome structure.</title>
        <authorList>
            <person name="Kagale S."/>
            <person name="Koh C."/>
            <person name="Nixon J."/>
            <person name="Bollina V."/>
            <person name="Clarke W.E."/>
            <person name="Tuteja R."/>
            <person name="Spillane C."/>
            <person name="Robinson S.J."/>
            <person name="Links M.G."/>
            <person name="Clarke C."/>
            <person name="Higgins E.E."/>
            <person name="Huebert T."/>
            <person name="Sharpe A.G."/>
            <person name="Parkin I.A."/>
        </authorList>
    </citation>
    <scope>NUCLEOTIDE SEQUENCE [LARGE SCALE GENOMIC DNA]</scope>
    <source>
        <strain evidence="7">cv. DH55</strain>
    </source>
</reference>
<reference evidence="8" key="2">
    <citation type="submission" date="2025-08" db="UniProtKB">
        <authorList>
            <consortium name="RefSeq"/>
        </authorList>
    </citation>
    <scope>IDENTIFICATION</scope>
    <source>
        <tissue evidence="8">Leaf</tissue>
    </source>
</reference>
<evidence type="ECO:0000256" key="3">
    <source>
        <dbReference type="ARBA" id="ARBA00023125"/>
    </source>
</evidence>
<keyword evidence="5" id="KW-0539">Nucleus</keyword>
<dbReference type="Proteomes" id="UP000694864">
    <property type="component" value="Chromosome 12"/>
</dbReference>
<keyword evidence="7" id="KW-1185">Reference proteome</keyword>
<dbReference type="PANTHER" id="PTHR31391">
    <property type="entry name" value="B3 DOMAIN-CONTAINING PROTEIN OS11G0197600-RELATED"/>
    <property type="match status" value="1"/>
</dbReference>
<dbReference type="Pfam" id="PF02362">
    <property type="entry name" value="B3"/>
    <property type="match status" value="2"/>
</dbReference>
<dbReference type="CDD" id="cd10017">
    <property type="entry name" value="B3_DNA"/>
    <property type="match status" value="2"/>
</dbReference>
<evidence type="ECO:0000256" key="2">
    <source>
        <dbReference type="ARBA" id="ARBA00023015"/>
    </source>
</evidence>
<evidence type="ECO:0000256" key="4">
    <source>
        <dbReference type="ARBA" id="ARBA00023163"/>
    </source>
</evidence>
<feature type="domain" description="TF-B3" evidence="6">
    <location>
        <begin position="310"/>
        <end position="408"/>
    </location>
</feature>
<keyword evidence="4" id="KW-0804">Transcription</keyword>
<gene>
    <name evidence="8" type="primary">LOC104729928</name>
</gene>
<keyword evidence="2" id="KW-0805">Transcription regulation</keyword>
<evidence type="ECO:0000313" key="7">
    <source>
        <dbReference type="Proteomes" id="UP000694864"/>
    </source>
</evidence>
<organism evidence="7 8">
    <name type="scientific">Camelina sativa</name>
    <name type="common">False flax</name>
    <name type="synonym">Myagrum sativum</name>
    <dbReference type="NCBI Taxonomy" id="90675"/>
    <lineage>
        <taxon>Eukaryota</taxon>
        <taxon>Viridiplantae</taxon>
        <taxon>Streptophyta</taxon>
        <taxon>Embryophyta</taxon>
        <taxon>Tracheophyta</taxon>
        <taxon>Spermatophyta</taxon>
        <taxon>Magnoliopsida</taxon>
        <taxon>eudicotyledons</taxon>
        <taxon>Gunneridae</taxon>
        <taxon>Pentapetalae</taxon>
        <taxon>rosids</taxon>
        <taxon>malvids</taxon>
        <taxon>Brassicales</taxon>
        <taxon>Brassicaceae</taxon>
        <taxon>Camelineae</taxon>
        <taxon>Camelina</taxon>
    </lineage>
</organism>
<evidence type="ECO:0000256" key="1">
    <source>
        <dbReference type="ARBA" id="ARBA00004123"/>
    </source>
</evidence>
<dbReference type="PROSITE" id="PS50863">
    <property type="entry name" value="B3"/>
    <property type="match status" value="2"/>
</dbReference>
<evidence type="ECO:0000313" key="8">
    <source>
        <dbReference type="RefSeq" id="XP_019089716.1"/>
    </source>
</evidence>
<dbReference type="InterPro" id="IPR003340">
    <property type="entry name" value="B3_DNA-bd"/>
</dbReference>
<dbReference type="InterPro" id="IPR015300">
    <property type="entry name" value="DNA-bd_pseudobarrel_sf"/>
</dbReference>
<dbReference type="Gene3D" id="2.40.330.10">
    <property type="entry name" value="DNA-binding pseudobarrel domain"/>
    <property type="match status" value="2"/>
</dbReference>
<protein>
    <submittedName>
        <fullName evidence="8">B3 domain-containing protein REM16-like isoform X1</fullName>
    </submittedName>
</protein>
<feature type="domain" description="TF-B3" evidence="6">
    <location>
        <begin position="50"/>
        <end position="145"/>
    </location>
</feature>
<dbReference type="SMART" id="SM01019">
    <property type="entry name" value="B3"/>
    <property type="match status" value="2"/>
</dbReference>